<evidence type="ECO:0000256" key="1">
    <source>
        <dbReference type="ARBA" id="ARBA00007178"/>
    </source>
</evidence>
<gene>
    <name evidence="8" type="ORF">IFM89_026333</name>
</gene>
<dbReference type="AlphaFoldDB" id="A0A835I4D0"/>
<dbReference type="PRINTS" id="PR00439">
    <property type="entry name" value="11SGLOBULIN"/>
</dbReference>
<dbReference type="PANTHER" id="PTHR31189">
    <property type="entry name" value="OS03G0336100 PROTEIN-RELATED"/>
    <property type="match status" value="1"/>
</dbReference>
<feature type="compositionally biased region" description="Low complexity" evidence="5">
    <location>
        <begin position="81"/>
        <end position="94"/>
    </location>
</feature>
<evidence type="ECO:0000256" key="3">
    <source>
        <dbReference type="ARBA" id="ARBA00023129"/>
    </source>
</evidence>
<evidence type="ECO:0000256" key="2">
    <source>
        <dbReference type="ARBA" id="ARBA00022761"/>
    </source>
</evidence>
<dbReference type="CDD" id="cd02243">
    <property type="entry name" value="cupin_11S_legumin_C"/>
    <property type="match status" value="1"/>
</dbReference>
<organism evidence="8 9">
    <name type="scientific">Coptis chinensis</name>
    <dbReference type="NCBI Taxonomy" id="261450"/>
    <lineage>
        <taxon>Eukaryota</taxon>
        <taxon>Viridiplantae</taxon>
        <taxon>Streptophyta</taxon>
        <taxon>Embryophyta</taxon>
        <taxon>Tracheophyta</taxon>
        <taxon>Spermatophyta</taxon>
        <taxon>Magnoliopsida</taxon>
        <taxon>Ranunculales</taxon>
        <taxon>Ranunculaceae</taxon>
        <taxon>Coptidoideae</taxon>
        <taxon>Coptis</taxon>
    </lineage>
</organism>
<comment type="caution">
    <text evidence="8">The sequence shown here is derived from an EMBL/GenBank/DDBJ whole genome shotgun (WGS) entry which is preliminary data.</text>
</comment>
<feature type="region of interest" description="Disordered" evidence="5">
    <location>
        <begin position="154"/>
        <end position="191"/>
    </location>
</feature>
<feature type="region of interest" description="Disordered" evidence="5">
    <location>
        <begin position="71"/>
        <end position="121"/>
    </location>
</feature>
<dbReference type="InterPro" id="IPR006044">
    <property type="entry name" value="11S_seedstore_pln"/>
</dbReference>
<keyword evidence="3" id="KW-0708">Seed storage protein</keyword>
<dbReference type="InterPro" id="IPR011051">
    <property type="entry name" value="RmlC_Cupin_sf"/>
</dbReference>
<evidence type="ECO:0000313" key="9">
    <source>
        <dbReference type="Proteomes" id="UP000631114"/>
    </source>
</evidence>
<feature type="domain" description="Cupin type-1" evidence="7">
    <location>
        <begin position="41"/>
        <end position="214"/>
    </location>
</feature>
<evidence type="ECO:0000313" key="8">
    <source>
        <dbReference type="EMBL" id="KAF9611026.1"/>
    </source>
</evidence>
<keyword evidence="9" id="KW-1185">Reference proteome</keyword>
<dbReference type="Gene3D" id="2.60.120.10">
    <property type="entry name" value="Jelly Rolls"/>
    <property type="match status" value="3"/>
</dbReference>
<dbReference type="SMART" id="SM00835">
    <property type="entry name" value="Cupin_1"/>
    <property type="match status" value="2"/>
</dbReference>
<name>A0A835I4D0_9MAGN</name>
<evidence type="ECO:0000256" key="5">
    <source>
        <dbReference type="SAM" id="MobiDB-lite"/>
    </source>
</evidence>
<feature type="domain" description="Cupin type-1" evidence="7">
    <location>
        <begin position="268"/>
        <end position="417"/>
    </location>
</feature>
<evidence type="ECO:0000256" key="6">
    <source>
        <dbReference type="SAM" id="SignalP"/>
    </source>
</evidence>
<evidence type="ECO:0000256" key="4">
    <source>
        <dbReference type="ARBA" id="ARBA00023157"/>
    </source>
</evidence>
<proteinExistence type="inferred from homology"/>
<feature type="signal peptide" evidence="6">
    <location>
        <begin position="1"/>
        <end position="22"/>
    </location>
</feature>
<dbReference type="FunFam" id="2.60.120.10:FF:000073">
    <property type="entry name" value="Glycinin G1"/>
    <property type="match status" value="1"/>
</dbReference>
<sequence>MAKLSLLFSLSVCFLILFHAQATQQSQSQRQSQSECRVQNIDALEPTRRFQSEAGVTEFWDENNEQLSRGMHGAVIPGCPETYQSTQQSEQQQHFQREHEQGQQSRYRQGDQHQKVRRVRQGDIVATPAGVAKWVYNDGDTPLVMVSLLDTSNNENQLDNSRRSFYLGGNPQQQRQSQQGRSSHKGESLANNIFNGFDDQMLAEAFGVNRDIARRLKGQNDNRGNIVRVENGLQVIRPPRMDEEEEQEYQQERPNGIEESLCNVRLRLNIDNPSKSDVYNPNAGRINRINSRNLPILRLLNLNAEKGVLNRNSLKAPHWQVNAHSVMYVTRGDARVQIVGNYQQPIYDGQLRRGQLLVVPQNFAVVKKAGDNGFEWISFKTNDNAMTSPLAGRNSAIRAMPQEVLMNAFRISSEEARRLKYNREEMEIFSPRSESQGRDTA</sequence>
<keyword evidence="4" id="KW-1015">Disulfide bond</keyword>
<feature type="chain" id="PRO_5032544378" description="Cupin type-1 domain-containing protein" evidence="6">
    <location>
        <begin position="23"/>
        <end position="441"/>
    </location>
</feature>
<dbReference type="GO" id="GO:0045735">
    <property type="term" value="F:nutrient reservoir activity"/>
    <property type="evidence" value="ECO:0007669"/>
    <property type="project" value="UniProtKB-KW"/>
</dbReference>
<dbReference type="Proteomes" id="UP000631114">
    <property type="component" value="Unassembled WGS sequence"/>
</dbReference>
<dbReference type="Pfam" id="PF00190">
    <property type="entry name" value="Cupin_1"/>
    <property type="match status" value="2"/>
</dbReference>
<accession>A0A835I4D0</accession>
<reference evidence="8 9" key="1">
    <citation type="submission" date="2020-10" db="EMBL/GenBank/DDBJ databases">
        <title>The Coptis chinensis genome and diversification of protoberbering-type alkaloids.</title>
        <authorList>
            <person name="Wang B."/>
            <person name="Shu S."/>
            <person name="Song C."/>
            <person name="Liu Y."/>
        </authorList>
    </citation>
    <scope>NUCLEOTIDE SEQUENCE [LARGE SCALE GENOMIC DNA]</scope>
    <source>
        <strain evidence="8">HL-2020</strain>
        <tissue evidence="8">Leaf</tissue>
    </source>
</reference>
<dbReference type="OrthoDB" id="2016041at2759"/>
<feature type="compositionally biased region" description="Low complexity" evidence="5">
    <location>
        <begin position="172"/>
        <end position="181"/>
    </location>
</feature>
<dbReference type="InterPro" id="IPR006045">
    <property type="entry name" value="Cupin_1"/>
</dbReference>
<keyword evidence="2" id="KW-0758">Storage protein</keyword>
<keyword evidence="6" id="KW-0732">Signal</keyword>
<dbReference type="PANTHER" id="PTHR31189:SF48">
    <property type="entry name" value="LEGUMIN B"/>
    <property type="match status" value="1"/>
</dbReference>
<dbReference type="InterPro" id="IPR050253">
    <property type="entry name" value="Seed_Storage-Functional"/>
</dbReference>
<protein>
    <recommendedName>
        <fullName evidence="7">Cupin type-1 domain-containing protein</fullName>
    </recommendedName>
</protein>
<dbReference type="SUPFAM" id="SSF51182">
    <property type="entry name" value="RmlC-like cupins"/>
    <property type="match status" value="1"/>
</dbReference>
<dbReference type="EMBL" id="JADFTS010000004">
    <property type="protein sequence ID" value="KAF9611026.1"/>
    <property type="molecule type" value="Genomic_DNA"/>
</dbReference>
<dbReference type="InterPro" id="IPR014710">
    <property type="entry name" value="RmlC-like_jellyroll"/>
</dbReference>
<comment type="similarity">
    <text evidence="1">Belongs to the 11S seed storage protein (globulins) family.</text>
</comment>
<dbReference type="CDD" id="cd02242">
    <property type="entry name" value="cupin_11S_legumin_N"/>
    <property type="match status" value="1"/>
</dbReference>
<evidence type="ECO:0000259" key="7">
    <source>
        <dbReference type="SMART" id="SM00835"/>
    </source>
</evidence>